<dbReference type="InterPro" id="IPR017900">
    <property type="entry name" value="4Fe4S_Fe_S_CS"/>
</dbReference>
<dbReference type="PROSITE" id="PS00198">
    <property type="entry name" value="4FE4S_FER_1"/>
    <property type="match status" value="1"/>
</dbReference>
<proteinExistence type="predicted"/>
<dbReference type="PROSITE" id="PS51379">
    <property type="entry name" value="4FE4S_FER_2"/>
    <property type="match status" value="2"/>
</dbReference>
<name>A0A7G6E7L8_THEFR</name>
<evidence type="ECO:0000256" key="2">
    <source>
        <dbReference type="ARBA" id="ARBA00023004"/>
    </source>
</evidence>
<feature type="domain" description="4Fe-4S ferredoxin-type" evidence="4">
    <location>
        <begin position="31"/>
        <end position="60"/>
    </location>
</feature>
<dbReference type="GO" id="GO:0051536">
    <property type="term" value="F:iron-sulfur cluster binding"/>
    <property type="evidence" value="ECO:0007669"/>
    <property type="project" value="UniProtKB-KW"/>
</dbReference>
<dbReference type="SUPFAM" id="SSF54862">
    <property type="entry name" value="4Fe-4S ferredoxins"/>
    <property type="match status" value="1"/>
</dbReference>
<dbReference type="RefSeq" id="WP_034420448.1">
    <property type="nucleotide sequence ID" value="NZ_CP045798.1"/>
</dbReference>
<dbReference type="PANTHER" id="PTHR43122">
    <property type="entry name" value="FERREDOXIN SUBUNIT OF PYRUVATE:FLAVODOXIN OXIDOREDUCTASE-RELATED"/>
    <property type="match status" value="1"/>
</dbReference>
<dbReference type="GO" id="GO:0046872">
    <property type="term" value="F:metal ion binding"/>
    <property type="evidence" value="ECO:0007669"/>
    <property type="project" value="UniProtKB-KW"/>
</dbReference>
<evidence type="ECO:0000256" key="1">
    <source>
        <dbReference type="ARBA" id="ARBA00022723"/>
    </source>
</evidence>
<dbReference type="Pfam" id="PF13237">
    <property type="entry name" value="Fer4_10"/>
    <property type="match status" value="1"/>
</dbReference>
<keyword evidence="1" id="KW-0479">Metal-binding</keyword>
<dbReference type="PANTHER" id="PTHR43122:SF1">
    <property type="entry name" value="IRON-SULFUR-BINDING PROTEIN"/>
    <property type="match status" value="1"/>
</dbReference>
<protein>
    <submittedName>
        <fullName evidence="5">4Fe-4S dicluster domain-containing protein</fullName>
    </submittedName>
</protein>
<keyword evidence="2" id="KW-0408">Iron</keyword>
<evidence type="ECO:0000313" key="6">
    <source>
        <dbReference type="Proteomes" id="UP000515847"/>
    </source>
</evidence>
<evidence type="ECO:0000256" key="3">
    <source>
        <dbReference type="ARBA" id="ARBA00023014"/>
    </source>
</evidence>
<dbReference type="Proteomes" id="UP000515847">
    <property type="component" value="Chromosome"/>
</dbReference>
<evidence type="ECO:0000313" key="5">
    <source>
        <dbReference type="EMBL" id="QNB48072.1"/>
    </source>
</evidence>
<sequence>MVIINTKFCKGCQICVDFCPKHIIKLDDMQKAQIIDQSKCISCGFCELRCPDYAITVVKE</sequence>
<dbReference type="KEGG" id="tfr:BR63_18450"/>
<dbReference type="EMBL" id="CP045798">
    <property type="protein sequence ID" value="QNB48072.1"/>
    <property type="molecule type" value="Genomic_DNA"/>
</dbReference>
<accession>A0A7G6E7L8</accession>
<dbReference type="InterPro" id="IPR017896">
    <property type="entry name" value="4Fe4S_Fe-S-bd"/>
</dbReference>
<evidence type="ECO:0000259" key="4">
    <source>
        <dbReference type="PROSITE" id="PS51379"/>
    </source>
</evidence>
<dbReference type="AlphaFoldDB" id="A0A7G6E7L8"/>
<gene>
    <name evidence="5" type="ORF">BR63_18450</name>
</gene>
<dbReference type="Gene3D" id="3.30.70.20">
    <property type="match status" value="1"/>
</dbReference>
<reference evidence="5 6" key="1">
    <citation type="journal article" date="2019" name="Front. Microbiol.">
        <title>Thermoanaerosceptrum fracticalcis gen. nov. sp. nov., a Novel Fumarate-Fermenting Microorganism From a Deep Fractured Carbonate Aquifer of the US Great Basin.</title>
        <authorList>
            <person name="Hamilton-Brehm S.D."/>
            <person name="Stewart L.E."/>
            <person name="Zavarin M."/>
            <person name="Caldwell M."/>
            <person name="Lawson P.A."/>
            <person name="Onstott T.C."/>
            <person name="Grzymski J."/>
            <person name="Neveux I."/>
            <person name="Lollar B.S."/>
            <person name="Russell C.E."/>
            <person name="Moser D.P."/>
        </authorList>
    </citation>
    <scope>NUCLEOTIDE SEQUENCE [LARGE SCALE GENOMIC DNA]</scope>
    <source>
        <strain evidence="5 6">DRI-13</strain>
    </source>
</reference>
<keyword evidence="3" id="KW-0411">Iron-sulfur</keyword>
<dbReference type="OrthoDB" id="9804603at2"/>
<feature type="domain" description="4Fe-4S ferredoxin-type" evidence="4">
    <location>
        <begin position="1"/>
        <end position="29"/>
    </location>
</feature>
<organism evidence="5 6">
    <name type="scientific">Thermanaerosceptrum fracticalcis</name>
    <dbReference type="NCBI Taxonomy" id="1712410"/>
    <lineage>
        <taxon>Bacteria</taxon>
        <taxon>Bacillati</taxon>
        <taxon>Bacillota</taxon>
        <taxon>Clostridia</taxon>
        <taxon>Eubacteriales</taxon>
        <taxon>Peptococcaceae</taxon>
        <taxon>Thermanaerosceptrum</taxon>
    </lineage>
</organism>
<keyword evidence="6" id="KW-1185">Reference proteome</keyword>